<reference evidence="2" key="1">
    <citation type="journal article" date="2020" name="Nat. Commun.">
        <title>Large-scale genome sequencing of mycorrhizal fungi provides insights into the early evolution of symbiotic traits.</title>
        <authorList>
            <person name="Miyauchi S."/>
            <person name="Kiss E."/>
            <person name="Kuo A."/>
            <person name="Drula E."/>
            <person name="Kohler A."/>
            <person name="Sanchez-Garcia M."/>
            <person name="Morin E."/>
            <person name="Andreopoulos B."/>
            <person name="Barry K.W."/>
            <person name="Bonito G."/>
            <person name="Buee M."/>
            <person name="Carver A."/>
            <person name="Chen C."/>
            <person name="Cichocki N."/>
            <person name="Clum A."/>
            <person name="Culley D."/>
            <person name="Crous P.W."/>
            <person name="Fauchery L."/>
            <person name="Girlanda M."/>
            <person name="Hayes R.D."/>
            <person name="Keri Z."/>
            <person name="LaButti K."/>
            <person name="Lipzen A."/>
            <person name="Lombard V."/>
            <person name="Magnuson J."/>
            <person name="Maillard F."/>
            <person name="Murat C."/>
            <person name="Nolan M."/>
            <person name="Ohm R.A."/>
            <person name="Pangilinan J."/>
            <person name="Pereira M.F."/>
            <person name="Perotto S."/>
            <person name="Peter M."/>
            <person name="Pfister S."/>
            <person name="Riley R."/>
            <person name="Sitrit Y."/>
            <person name="Stielow J.B."/>
            <person name="Szollosi G."/>
            <person name="Zifcakova L."/>
            <person name="Stursova M."/>
            <person name="Spatafora J.W."/>
            <person name="Tedersoo L."/>
            <person name="Vaario L.M."/>
            <person name="Yamada A."/>
            <person name="Yan M."/>
            <person name="Wang P."/>
            <person name="Xu J."/>
            <person name="Bruns T."/>
            <person name="Baldrian P."/>
            <person name="Vilgalys R."/>
            <person name="Dunand C."/>
            <person name="Henrissat B."/>
            <person name="Grigoriev I.V."/>
            <person name="Hibbett D."/>
            <person name="Nagy L.G."/>
            <person name="Martin F.M."/>
        </authorList>
    </citation>
    <scope>NUCLEOTIDE SEQUENCE</scope>
    <source>
        <strain evidence="2">UP504</strain>
    </source>
</reference>
<evidence type="ECO:0000313" key="2">
    <source>
        <dbReference type="EMBL" id="KAF9511358.1"/>
    </source>
</evidence>
<name>A0A9P6DU69_9AGAM</name>
<feature type="compositionally biased region" description="Low complexity" evidence="1">
    <location>
        <begin position="436"/>
        <end position="453"/>
    </location>
</feature>
<protein>
    <submittedName>
        <fullName evidence="2">Uncharacterized protein</fullName>
    </submittedName>
</protein>
<dbReference type="EMBL" id="MU129001">
    <property type="protein sequence ID" value="KAF9511358.1"/>
    <property type="molecule type" value="Genomic_DNA"/>
</dbReference>
<organism evidence="2 3">
    <name type="scientific">Hydnum rufescens UP504</name>
    <dbReference type="NCBI Taxonomy" id="1448309"/>
    <lineage>
        <taxon>Eukaryota</taxon>
        <taxon>Fungi</taxon>
        <taxon>Dikarya</taxon>
        <taxon>Basidiomycota</taxon>
        <taxon>Agaricomycotina</taxon>
        <taxon>Agaricomycetes</taxon>
        <taxon>Cantharellales</taxon>
        <taxon>Hydnaceae</taxon>
        <taxon>Hydnum</taxon>
    </lineage>
</organism>
<feature type="region of interest" description="Disordered" evidence="1">
    <location>
        <begin position="354"/>
        <end position="382"/>
    </location>
</feature>
<evidence type="ECO:0000256" key="1">
    <source>
        <dbReference type="SAM" id="MobiDB-lite"/>
    </source>
</evidence>
<feature type="region of interest" description="Disordered" evidence="1">
    <location>
        <begin position="510"/>
        <end position="584"/>
    </location>
</feature>
<accession>A0A9P6DU69</accession>
<feature type="region of interest" description="Disordered" evidence="1">
    <location>
        <begin position="138"/>
        <end position="190"/>
    </location>
</feature>
<evidence type="ECO:0000313" key="3">
    <source>
        <dbReference type="Proteomes" id="UP000886523"/>
    </source>
</evidence>
<feature type="region of interest" description="Disordered" evidence="1">
    <location>
        <begin position="436"/>
        <end position="478"/>
    </location>
</feature>
<dbReference type="Proteomes" id="UP000886523">
    <property type="component" value="Unassembled WGS sequence"/>
</dbReference>
<feature type="compositionally biased region" description="Polar residues" evidence="1">
    <location>
        <begin position="510"/>
        <end position="520"/>
    </location>
</feature>
<feature type="region of interest" description="Disordered" evidence="1">
    <location>
        <begin position="95"/>
        <end position="119"/>
    </location>
</feature>
<keyword evidence="3" id="KW-1185">Reference proteome</keyword>
<dbReference type="AlphaFoldDB" id="A0A9P6DU69"/>
<comment type="caution">
    <text evidence="2">The sequence shown here is derived from an EMBL/GenBank/DDBJ whole genome shotgun (WGS) entry which is preliminary data.</text>
</comment>
<feature type="compositionally biased region" description="Polar residues" evidence="1">
    <location>
        <begin position="167"/>
        <end position="187"/>
    </location>
</feature>
<sequence length="624" mass="68216">MSSPSLSSRSFDRITYKSRRTKRTLLESSPSTSPPPTRKKFKVFSTDSVEYGESRLVKAGSTVTKHPNTLKTSSMNQSFSKNAMLAVSSPFMLSPLKSSPISSPRKSTRTMSSHLSQNEQLPLASPFKVVSRPISSRILSTKQPSSSRDRYISRGSVRHASIDSRQRNAATSTRSYRRQASSISTVGRTRESSWLMAPNQSSTREIHDSKKDTGILSLKIQKRRTSPPLASEDTSFVMSEMPSFLSIQGFSTPPRDPGKTVVAHLDDIEHTEKQRYWASDPSDGISILDNNVIFSGPASKPTTPPPTSTHHSVIDCRNSSDMITLTDDWPDIEASSPFAMTTSPRHSYAVRATNQDLDTDSSGPGSDSENNMQTPTSDTLSSVSMRRNAVGLEEAVDASLAYILSSFDIDDSPTAQQIHMTKEGYSIASSFPRASVSRHSTSPVVSSSLSPPSGHDRARRSPTLSMENDPFNIRTNENSGNRHVERKIAPQNTERVKGITASRLVGTKDLGTSTARQNTKSTKHNKGLSGSYRAPRDRGAGRSDAIVPVSHHNASKAKHRYGLSFSPGREIGKSRTDDSESEDELLLVRGQTKSPSNTSHPDSKWILGVVYPTILAAILTTNED</sequence>
<gene>
    <name evidence="2" type="ORF">BS47DRAFT_1346878</name>
</gene>
<feature type="compositionally biased region" description="Low complexity" evidence="1">
    <location>
        <begin position="95"/>
        <end position="105"/>
    </location>
</feature>
<feature type="region of interest" description="Disordered" evidence="1">
    <location>
        <begin position="1"/>
        <end position="41"/>
    </location>
</feature>
<proteinExistence type="predicted"/>